<dbReference type="InterPro" id="IPR003598">
    <property type="entry name" value="Ig_sub2"/>
</dbReference>
<sequence length="1232" mass="137199">MNTAGTTEISAELKVKGDPRILVRPRGIYRVTNGDKVQIECISYGAPTPSIILKFPSNFNQSARNEMEFTKRKGFMKFEFTADERFSGNFTCISRNRLGQKTEWVQIIVNKEDTLPQTTIQQSKMTARLGERISIPCLVTGIPNPTVHWTKEDDTESISNEPVLWFDSISHKDGGEYHCNAENRQGKSRVSVILEVIVPPIVHVTPSNLVVRKGYSFNLKCDAIGSPKPIIEWRKLNHTEMPSSLLVSDTELVSISASTEYTGAYVCSAKNIHGEEKAFANISVVEPPWVEAVGPNVIRTNLTTNITLECKTTGDPQPALKWFKPLRSTGSMDTLTGKFIIKSLSKYDQGQYRCQASNLGGVAEERFNIIINELPKVYIEEGLTVSVIAESEFTFNCHGQGTPMPELRWTKITGNLSKDVVASPDGTLYFPKVTSADEGRYRCIGRNEYGSVIAEIQLSVEGAPKITYSTPSLTVNMKESAKLYCNVTGSPKPKVTWFKLHSTEMPKYFYIKDGYFMIPIVEYTDGGIFICRAQNSEGVAEAKVELKVNEFIPQFNSTKKSMIVYDRIINTLYKTSIKLSIKPQSLHGLLLYSGQLEKDFISIGLSNGFVIFQFDLGSGPAFIKSEQKIRADEWITVTAQRDGPVGVLKVSGQRKTKGRSLGRFNGLNLRSELFIGGHEDFEKVFQQTKHDVGFNGCASELFINGVKKDFAFSLKNFNAKQCSTCDHQNCLNGGVCIPKSTKIGHLCQCPKSYIGQFCEERVERCFPDACHSGGRCINKPLNGYRCKCVLGRFGEFCEEGEAISVPSFKRHSYISYPVPNISPASLKISISFKTVSITGKSILLSISRPTVNTYLKLLLLDGKVVLDYDLSDGAVRLQSYEIVPPNEWSTVNIELKGRYASLSVNQKQAIKGASKGRSISLQLHTQTLVYVGGEEGLSTGLHGCVQELRINEQRIDLVNSFVEAHKFSSCYKVLSPCLSQPCVNNGKCVTVAAGKFQCACAKGYEGNTCQRKIKMCGKYFGCKNGGRCWTDRLSGNKMCRCPIGYGGESCAKIMDIKETIQFSHGSYFVYPKNTIRTVEDNLIRLSFRTESTKNGLILWYGQSARISPDFFLIGMRSGSLEVQYELGSGLAEGRTKKMFNDGQWHDIIMKRDGSMLNLRVDGRAELELKAPGSNKNLDVFSILHLGGADDVFRVSRRKYARGFVGCVRDFYVEKRKMNFHKDPLNGANIDTC</sequence>
<feature type="disulfide bond" evidence="3">
    <location>
        <begin position="1041"/>
        <end position="1050"/>
    </location>
</feature>
<evidence type="ECO:0000259" key="5">
    <source>
        <dbReference type="PROSITE" id="PS50026"/>
    </source>
</evidence>
<dbReference type="PANTHER" id="PTHR45080">
    <property type="entry name" value="CONTACTIN 5"/>
    <property type="match status" value="1"/>
</dbReference>
<dbReference type="Gene3D" id="2.10.25.10">
    <property type="entry name" value="Laminin"/>
    <property type="match status" value="4"/>
</dbReference>
<dbReference type="CDD" id="cd00054">
    <property type="entry name" value="EGF_CA"/>
    <property type="match status" value="2"/>
</dbReference>
<dbReference type="CDD" id="cd00096">
    <property type="entry name" value="Ig"/>
    <property type="match status" value="1"/>
</dbReference>
<evidence type="ECO:0000313" key="8">
    <source>
        <dbReference type="Proteomes" id="UP000594262"/>
    </source>
</evidence>
<evidence type="ECO:0000256" key="1">
    <source>
        <dbReference type="ARBA" id="ARBA00022729"/>
    </source>
</evidence>
<dbReference type="PROSITE" id="PS00022">
    <property type="entry name" value="EGF_1"/>
    <property type="match status" value="4"/>
</dbReference>
<feature type="domain" description="Ig-like" evidence="6">
    <location>
        <begin position="464"/>
        <end position="547"/>
    </location>
</feature>
<dbReference type="GO" id="GO:0005509">
    <property type="term" value="F:calcium ion binding"/>
    <property type="evidence" value="ECO:0007669"/>
    <property type="project" value="InterPro"/>
</dbReference>
<comment type="caution">
    <text evidence="3">Lacks conserved residue(s) required for the propagation of feature annotation.</text>
</comment>
<dbReference type="Pfam" id="PF13927">
    <property type="entry name" value="Ig_3"/>
    <property type="match status" value="3"/>
</dbReference>
<reference evidence="7" key="1">
    <citation type="submission" date="2021-01" db="UniProtKB">
        <authorList>
            <consortium name="EnsemblMetazoa"/>
        </authorList>
    </citation>
    <scope>IDENTIFICATION</scope>
</reference>
<dbReference type="CDD" id="cd00110">
    <property type="entry name" value="LamG"/>
    <property type="match status" value="3"/>
</dbReference>
<feature type="domain" description="Ig-like" evidence="6">
    <location>
        <begin position="375"/>
        <end position="459"/>
    </location>
</feature>
<evidence type="ECO:0000259" key="6">
    <source>
        <dbReference type="PROSITE" id="PS50835"/>
    </source>
</evidence>
<dbReference type="RefSeq" id="XP_066929771.1">
    <property type="nucleotide sequence ID" value="XM_067073670.1"/>
</dbReference>
<feature type="domain" description="Ig-like" evidence="6">
    <location>
        <begin position="287"/>
        <end position="368"/>
    </location>
</feature>
<feature type="domain" description="EGF-like" evidence="5">
    <location>
        <begin position="723"/>
        <end position="759"/>
    </location>
</feature>
<proteinExistence type="predicted"/>
<dbReference type="SUPFAM" id="SSF49899">
    <property type="entry name" value="Concanavalin A-like lectins/glucanases"/>
    <property type="match status" value="3"/>
</dbReference>
<dbReference type="GO" id="GO:0007156">
    <property type="term" value="P:homophilic cell adhesion via plasma membrane adhesion molecules"/>
    <property type="evidence" value="ECO:0007669"/>
    <property type="project" value="TreeGrafter"/>
</dbReference>
<dbReference type="PROSITE" id="PS50025">
    <property type="entry name" value="LAM_G_DOMAIN"/>
    <property type="match status" value="3"/>
</dbReference>
<feature type="disulfide bond" evidence="3">
    <location>
        <begin position="788"/>
        <end position="797"/>
    </location>
</feature>
<keyword evidence="1" id="KW-0732">Signal</keyword>
<evidence type="ECO:0000256" key="2">
    <source>
        <dbReference type="ARBA" id="ARBA00023157"/>
    </source>
</evidence>
<organism evidence="7 8">
    <name type="scientific">Clytia hemisphaerica</name>
    <dbReference type="NCBI Taxonomy" id="252671"/>
    <lineage>
        <taxon>Eukaryota</taxon>
        <taxon>Metazoa</taxon>
        <taxon>Cnidaria</taxon>
        <taxon>Hydrozoa</taxon>
        <taxon>Hydroidolina</taxon>
        <taxon>Leptothecata</taxon>
        <taxon>Obeliida</taxon>
        <taxon>Clytiidae</taxon>
        <taxon>Clytia</taxon>
    </lineage>
</organism>
<dbReference type="EnsemblMetazoa" id="CLYHEMT002597.1">
    <property type="protein sequence ID" value="CLYHEMP002597.1"/>
    <property type="gene ID" value="CLYHEMG002597"/>
</dbReference>
<dbReference type="SMART" id="SM00408">
    <property type="entry name" value="IGc2"/>
    <property type="match status" value="6"/>
</dbReference>
<dbReference type="InterPro" id="IPR013783">
    <property type="entry name" value="Ig-like_fold"/>
</dbReference>
<dbReference type="InterPro" id="IPR036179">
    <property type="entry name" value="Ig-like_dom_sf"/>
</dbReference>
<keyword evidence="2 3" id="KW-1015">Disulfide bond</keyword>
<dbReference type="InterPro" id="IPR013098">
    <property type="entry name" value="Ig_I-set"/>
</dbReference>
<dbReference type="SUPFAM" id="SSF48726">
    <property type="entry name" value="Immunoglobulin"/>
    <property type="match status" value="6"/>
</dbReference>
<dbReference type="InterPro" id="IPR050958">
    <property type="entry name" value="Cell_Adh-Cytoskel_Orgn"/>
</dbReference>
<feature type="domain" description="EGF-like" evidence="5">
    <location>
        <begin position="1012"/>
        <end position="1051"/>
    </location>
</feature>
<evidence type="ECO:0000259" key="4">
    <source>
        <dbReference type="PROSITE" id="PS50025"/>
    </source>
</evidence>
<feature type="disulfide bond" evidence="3">
    <location>
        <begin position="1022"/>
        <end position="1039"/>
    </location>
</feature>
<feature type="disulfide bond" evidence="3">
    <location>
        <begin position="749"/>
        <end position="758"/>
    </location>
</feature>
<feature type="domain" description="Laminin G" evidence="4">
    <location>
        <begin position="552"/>
        <end position="736"/>
    </location>
</feature>
<accession>A0A7M5TVK7</accession>
<dbReference type="InterPro" id="IPR003599">
    <property type="entry name" value="Ig_sub"/>
</dbReference>
<dbReference type="Pfam" id="PF07679">
    <property type="entry name" value="I-set"/>
    <property type="match status" value="2"/>
</dbReference>
<evidence type="ECO:0000256" key="3">
    <source>
        <dbReference type="PROSITE-ProRule" id="PRU00076"/>
    </source>
</evidence>
<dbReference type="SMART" id="SM00409">
    <property type="entry name" value="IG"/>
    <property type="match status" value="6"/>
</dbReference>
<dbReference type="SMART" id="SM00181">
    <property type="entry name" value="EGF"/>
    <property type="match status" value="4"/>
</dbReference>
<feature type="domain" description="Ig-like" evidence="6">
    <location>
        <begin position="200"/>
        <end position="283"/>
    </location>
</feature>
<feature type="domain" description="Laminin G" evidence="4">
    <location>
        <begin position="803"/>
        <end position="977"/>
    </location>
</feature>
<feature type="disulfide bond" evidence="3">
    <location>
        <begin position="1000"/>
        <end position="1009"/>
    </location>
</feature>
<dbReference type="PANTHER" id="PTHR45080:SF8">
    <property type="entry name" value="IG-LIKE DOMAIN-CONTAINING PROTEIN"/>
    <property type="match status" value="1"/>
</dbReference>
<protein>
    <submittedName>
        <fullName evidence="7">Uncharacterized protein</fullName>
    </submittedName>
</protein>
<dbReference type="GeneID" id="136817325"/>
<dbReference type="PROSITE" id="PS50026">
    <property type="entry name" value="EGF_3"/>
    <property type="match status" value="4"/>
</dbReference>
<name>A0A7M5TVK7_9CNID</name>
<keyword evidence="8" id="KW-1185">Reference proteome</keyword>
<dbReference type="PROSITE" id="PS50835">
    <property type="entry name" value="IG_LIKE"/>
    <property type="match status" value="6"/>
</dbReference>
<feature type="domain" description="Ig-like" evidence="6">
    <location>
        <begin position="19"/>
        <end position="110"/>
    </location>
</feature>
<dbReference type="InterPro" id="IPR013320">
    <property type="entry name" value="ConA-like_dom_sf"/>
</dbReference>
<feature type="disulfide bond" evidence="3">
    <location>
        <begin position="730"/>
        <end position="747"/>
    </location>
</feature>
<dbReference type="InterPro" id="IPR001791">
    <property type="entry name" value="Laminin_G"/>
</dbReference>
<keyword evidence="3" id="KW-0245">EGF-like domain</keyword>
<dbReference type="SMART" id="SM00179">
    <property type="entry name" value="EGF_CA"/>
    <property type="match status" value="2"/>
</dbReference>
<evidence type="ECO:0000313" key="7">
    <source>
        <dbReference type="EnsemblMetazoa" id="CLYHEMP002597.1"/>
    </source>
</evidence>
<dbReference type="SMART" id="SM00282">
    <property type="entry name" value="LamG"/>
    <property type="match status" value="3"/>
</dbReference>
<dbReference type="AlphaFoldDB" id="A0A7M5TVK7"/>
<dbReference type="GO" id="GO:0005886">
    <property type="term" value="C:plasma membrane"/>
    <property type="evidence" value="ECO:0007669"/>
    <property type="project" value="TreeGrafter"/>
</dbReference>
<feature type="domain" description="Laminin G" evidence="4">
    <location>
        <begin position="1057"/>
        <end position="1232"/>
    </location>
</feature>
<dbReference type="OrthoDB" id="5967626at2759"/>
<dbReference type="Proteomes" id="UP000594262">
    <property type="component" value="Unplaced"/>
</dbReference>
<dbReference type="PROSITE" id="PS01186">
    <property type="entry name" value="EGF_2"/>
    <property type="match status" value="2"/>
</dbReference>
<dbReference type="Pfam" id="PF00008">
    <property type="entry name" value="EGF"/>
    <property type="match status" value="2"/>
</dbReference>
<dbReference type="SUPFAM" id="SSF57196">
    <property type="entry name" value="EGF/Laminin"/>
    <property type="match status" value="2"/>
</dbReference>
<feature type="domain" description="EGF-like" evidence="5">
    <location>
        <begin position="761"/>
        <end position="798"/>
    </location>
</feature>
<dbReference type="InterPro" id="IPR001881">
    <property type="entry name" value="EGF-like_Ca-bd_dom"/>
</dbReference>
<dbReference type="InterPro" id="IPR007110">
    <property type="entry name" value="Ig-like_dom"/>
</dbReference>
<feature type="domain" description="Ig-like" evidence="6">
    <location>
        <begin position="116"/>
        <end position="191"/>
    </location>
</feature>
<dbReference type="Pfam" id="PF02210">
    <property type="entry name" value="Laminin_G_2"/>
    <property type="match status" value="3"/>
</dbReference>
<dbReference type="Gene3D" id="2.60.40.10">
    <property type="entry name" value="Immunoglobulins"/>
    <property type="match status" value="6"/>
</dbReference>
<feature type="domain" description="EGF-like" evidence="5">
    <location>
        <begin position="973"/>
        <end position="1010"/>
    </location>
</feature>
<dbReference type="InterPro" id="IPR000742">
    <property type="entry name" value="EGF"/>
</dbReference>
<dbReference type="Gene3D" id="2.60.120.200">
    <property type="match status" value="3"/>
</dbReference>